<dbReference type="Proteomes" id="UP000018208">
    <property type="component" value="Unassembled WGS sequence"/>
</dbReference>
<dbReference type="AlphaFoldDB" id="V6LGB0"/>
<keyword evidence="4" id="KW-1185">Reference proteome</keyword>
<reference evidence="3" key="2">
    <citation type="submission" date="2020-12" db="EMBL/GenBank/DDBJ databases">
        <title>New Spironucleus salmonicida genome in near-complete chromosomes.</title>
        <authorList>
            <person name="Xu F."/>
            <person name="Kurt Z."/>
            <person name="Jimenez-Gonzalez A."/>
            <person name="Astvaldsson A."/>
            <person name="Andersson J.O."/>
            <person name="Svard S.G."/>
        </authorList>
    </citation>
    <scope>NUCLEOTIDE SEQUENCE</scope>
    <source>
        <strain evidence="3">ATCC 50377</strain>
    </source>
</reference>
<feature type="coiled-coil region" evidence="1">
    <location>
        <begin position="826"/>
        <end position="853"/>
    </location>
</feature>
<dbReference type="VEuPathDB" id="GiardiaDB:SS50377_20886"/>
<evidence type="ECO:0000256" key="1">
    <source>
        <dbReference type="SAM" id="Coils"/>
    </source>
</evidence>
<organism evidence="2">
    <name type="scientific">Spironucleus salmonicida</name>
    <dbReference type="NCBI Taxonomy" id="348837"/>
    <lineage>
        <taxon>Eukaryota</taxon>
        <taxon>Metamonada</taxon>
        <taxon>Diplomonadida</taxon>
        <taxon>Hexamitidae</taxon>
        <taxon>Hexamitinae</taxon>
        <taxon>Spironucleus</taxon>
    </lineage>
</organism>
<protein>
    <submittedName>
        <fullName evidence="2">Uncharacterized protein</fullName>
    </submittedName>
</protein>
<keyword evidence="1" id="KW-0175">Coiled coil</keyword>
<dbReference type="EMBL" id="AUWU02000001">
    <property type="protein sequence ID" value="KAH0577532.1"/>
    <property type="molecule type" value="Genomic_DNA"/>
</dbReference>
<dbReference type="EMBL" id="KI546135">
    <property type="protein sequence ID" value="EST43562.1"/>
    <property type="molecule type" value="Genomic_DNA"/>
</dbReference>
<evidence type="ECO:0000313" key="4">
    <source>
        <dbReference type="Proteomes" id="UP000018208"/>
    </source>
</evidence>
<dbReference type="InterPro" id="IPR032675">
    <property type="entry name" value="LRR_dom_sf"/>
</dbReference>
<gene>
    <name evidence="2" type="ORF">SS50377_16601</name>
    <name evidence="3" type="ORF">SS50377_20886</name>
</gene>
<dbReference type="Gene3D" id="3.80.10.10">
    <property type="entry name" value="Ribonuclease Inhibitor"/>
    <property type="match status" value="2"/>
</dbReference>
<name>V6LGB0_9EUKA</name>
<reference evidence="2 3" key="1">
    <citation type="journal article" date="2014" name="PLoS Genet.">
        <title>The Genome of Spironucleus salmonicida Highlights a Fish Pathogen Adapted to Fluctuating Environments.</title>
        <authorList>
            <person name="Xu F."/>
            <person name="Jerlstrom-Hultqvist J."/>
            <person name="Einarsson E."/>
            <person name="Astvaldsson A."/>
            <person name="Svard S.G."/>
            <person name="Andersson J.O."/>
        </authorList>
    </citation>
    <scope>NUCLEOTIDE SEQUENCE</scope>
    <source>
        <strain evidence="3">ATCC 50377</strain>
    </source>
</reference>
<dbReference type="SUPFAM" id="SSF52058">
    <property type="entry name" value="L domain-like"/>
    <property type="match status" value="1"/>
</dbReference>
<sequence>MNTHFLVQISTSNSINTLECRYNSYTHLCFDKSFSLSPIKIILQNCIVHDVSIFQQSQLISIELDTIQFISQLDLSILRNCQSISFKSINQSVILPVYTLINIDISYCSVTNIQQIINLDTLESISLRNIAQAMQITILPPKLKILSLIDVKVNLNADLPSTLESLTLQWLKNKAILRNVEKLIYLCVNGTKFEYYGAFSSLVHCEVQGVVFEINLQHTPNLQVLKVENANISVVGERVILTRIYQDLQQYQINMNTVKLRLLGRQDFTLKLKDSSFIECSQYHQLLYNQVIDSNRLSSHQRNNIISIVLQNITINHLHLSDFQSIQSLDLSACESQQVDLPNSIITLIVQQCNLGQISQSNIEDINISFSDVDFQSPVTAKTIKLHSACNNSIFNVDNLQFLYITESQAQLNTGIFSDTIVDFHLQTSNNFSLDFSRSVNLKNIFMDGAKLELLDINFSSLKVLSLQKLLSIPNLPAVKLESLSLVHVQSQGCLHILKSDHICLQDCQLDDLKIEECKDIFLIHLNLNSLAIPSLINKFSVISCKIQSLEGVGTKIQDCYLKNCSITSNQFQFIVKHVSTQNTDVSTMIFHQTTSLIAHESTFLDFNCLQNLTSVKLYNIKHDIDMSSLTIQELSINACTFQVILPSTTQLAISTTTIPNIQDFTGLETLKQLSISNSQLNFGSALPRSLVQLELNQMDLPDLQLANLQNLMILTLNSANIPLKNLSSSLVEISIAQSAVEQVLPLAHLVNLQRLILTGSNVRFDGIPDAQNLLIQTDQPQDYASAFGTNLFIYSNIEKIGFAGGRMQPQAHVCRHPGGIGRPWLLQHGLRLQNLRRKIREAENEILGVYARIASLQ</sequence>
<accession>V6LGB0</accession>
<proteinExistence type="predicted"/>
<evidence type="ECO:0000313" key="3">
    <source>
        <dbReference type="EMBL" id="KAH0577532.1"/>
    </source>
</evidence>
<evidence type="ECO:0000313" key="2">
    <source>
        <dbReference type="EMBL" id="EST43562.1"/>
    </source>
</evidence>